<dbReference type="Gene3D" id="1.10.1410.40">
    <property type="match status" value="1"/>
</dbReference>
<feature type="compositionally biased region" description="Polar residues" evidence="1">
    <location>
        <begin position="64"/>
        <end position="86"/>
    </location>
</feature>
<dbReference type="RefSeq" id="XP_049310131.1">
    <property type="nucleotide sequence ID" value="XM_049454174.1"/>
</dbReference>
<feature type="region of interest" description="Disordered" evidence="1">
    <location>
        <begin position="337"/>
        <end position="380"/>
    </location>
</feature>
<dbReference type="InterPro" id="IPR024810">
    <property type="entry name" value="MAB21L/cGLR"/>
</dbReference>
<feature type="compositionally biased region" description="Acidic residues" evidence="1">
    <location>
        <begin position="341"/>
        <end position="368"/>
    </location>
</feature>
<dbReference type="Pfam" id="PF20266">
    <property type="entry name" value="Mab-21_C"/>
    <property type="match status" value="1"/>
</dbReference>
<dbReference type="PANTHER" id="PTHR10656">
    <property type="entry name" value="CELL FATE DETERMINING PROTEIN MAB21-RELATED"/>
    <property type="match status" value="1"/>
</dbReference>
<dbReference type="InterPro" id="IPR046906">
    <property type="entry name" value="Mab-21_HhH/H2TH-like"/>
</dbReference>
<proteinExistence type="predicted"/>
<accession>A0ABM3JLM3</accession>
<dbReference type="SMART" id="SM01265">
    <property type="entry name" value="Mab-21"/>
    <property type="match status" value="1"/>
</dbReference>
<feature type="compositionally biased region" description="Polar residues" evidence="1">
    <location>
        <begin position="1"/>
        <end position="15"/>
    </location>
</feature>
<protein>
    <submittedName>
        <fullName evidence="4">Uncharacterized protein LOC115065955</fullName>
    </submittedName>
</protein>
<keyword evidence="3" id="KW-1185">Reference proteome</keyword>
<evidence type="ECO:0000256" key="1">
    <source>
        <dbReference type="SAM" id="MobiDB-lite"/>
    </source>
</evidence>
<evidence type="ECO:0000313" key="3">
    <source>
        <dbReference type="Proteomes" id="UP001652620"/>
    </source>
</evidence>
<reference evidence="4" key="1">
    <citation type="submission" date="2025-08" db="UniProtKB">
        <authorList>
            <consortium name="RefSeq"/>
        </authorList>
    </citation>
    <scope>IDENTIFICATION</scope>
    <source>
        <tissue evidence="4">Adult</tissue>
    </source>
</reference>
<dbReference type="Proteomes" id="UP001652620">
    <property type="component" value="Chromosome 4"/>
</dbReference>
<evidence type="ECO:0000259" key="2">
    <source>
        <dbReference type="Pfam" id="PF20266"/>
    </source>
</evidence>
<organism evidence="3 4">
    <name type="scientific">Bactrocera dorsalis</name>
    <name type="common">Oriental fruit fly</name>
    <name type="synonym">Dacus dorsalis</name>
    <dbReference type="NCBI Taxonomy" id="27457"/>
    <lineage>
        <taxon>Eukaryota</taxon>
        <taxon>Metazoa</taxon>
        <taxon>Ecdysozoa</taxon>
        <taxon>Arthropoda</taxon>
        <taxon>Hexapoda</taxon>
        <taxon>Insecta</taxon>
        <taxon>Pterygota</taxon>
        <taxon>Neoptera</taxon>
        <taxon>Endopterygota</taxon>
        <taxon>Diptera</taxon>
        <taxon>Brachycera</taxon>
        <taxon>Muscomorpha</taxon>
        <taxon>Tephritoidea</taxon>
        <taxon>Tephritidae</taxon>
        <taxon>Bactrocera</taxon>
        <taxon>Bactrocera</taxon>
    </lineage>
</organism>
<evidence type="ECO:0000313" key="4">
    <source>
        <dbReference type="RefSeq" id="XP_049310131.1"/>
    </source>
</evidence>
<dbReference type="GeneID" id="115065955"/>
<feature type="compositionally biased region" description="Basic and acidic residues" evidence="1">
    <location>
        <begin position="1057"/>
        <end position="1067"/>
    </location>
</feature>
<gene>
    <name evidence="4" type="primary">LOC115065955</name>
</gene>
<name>A0ABM3JLM3_BACDO</name>
<feature type="compositionally biased region" description="Basic residues" evidence="1">
    <location>
        <begin position="27"/>
        <end position="56"/>
    </location>
</feature>
<feature type="region of interest" description="Disordered" evidence="1">
    <location>
        <begin position="1041"/>
        <end position="1067"/>
    </location>
</feature>
<sequence length="1138" mass="132476">MGRSSSKLLETPNNPLQELQFEERKREQRKRKQEKQLKKIAKLQKKQAKKTKQKSKQSKDAEKQTSITTKHASGTKRTNSLNSQSTSYEINKEEFNRQIEQQIQNHLDSDLCTFIMNQVSLTLQFFGNYENELATISEELLAKENDLNQNLEEHSILLSTPLDAAVSKWMQYKPVHGPEKHTPQPLQPLAMYVIFENIDIARPNDANYDSISPLCKVDLDTDFYNTTPCKEDYVEMLRETKWKGYVRLKLREEPKTQRIGAIDGDVYTDGSSGYSTTSAYSLKAPNNHAESDYDYTYIAHLNTHHPLAELKMHNQRGNYKLDAKVLPDSCVSNLRQFAEPLNDEDTDDDDDDDEDETEPESDDEDSADEGYNGVQRRANEKTRYRDVETLEAIRLYKLEQERRQVLMQQCYLNSKEFMRYFGELVRQQLADRLQIFPEELNEGTYRGSSIYTKYFELIPAIYVAHNAQHWPDCAFQFRIRERPISTNPLTGQQFQWPTRSMIRRIETFGFHVIPIGYAPKRQRNPFRELEWRIVFPKAERYLEQHLTNTQVKVFMMTKALVKTFVEPLEKHKALSFIMEHLRMHLFWECERNYTGWPEEYLGEVLLRFISTFMQRLREKCLKDFFIEERNLFESIPEYSLVMLFSILADIVANPLMHLMVALKNLDFEEAFFPKLNFKKLFENLSENNMLKLKIQAKNSRSLVGLDAAEDEPALLQDEGAKGLVGMKQHREKTNGKLRRKTHVMRHNIEMKKKQEYERRRLSEESIDIEFFFRRNIKNSKLKHLNQGVENLRRTNILEIIIDHLIAMTEKAMEFRVCYLAKTFLAHARRLCKFYHNYGCDMGAREYLNTIGSLEEEIAGWQTNEDFKNLPPTLPIRTSVETSSKTKLTKEVFEHLESVRRTVRADIEVTYSERENSPATVNRKSIAQSVEESIELVHSYNDLELVDNITPNLGRRKSIKFTEHVVEVHEGDTNPIQKPEGQSVVGILRFNPEVTEICDAPTIERDKREVAYESYESIDTYSLNAEFGENSRIDGLVSSEEINKSQAEGEDEAAETTDSARDTAAKTPSDERILGGFSKRVGMLRKLTHGNSQVIKDITSSTEKLFVSMASEETRSQLKEVIRRKTFQLKGAFNQCSES</sequence>
<dbReference type="PANTHER" id="PTHR10656:SF69">
    <property type="entry name" value="MAB-21-LIKE HHH_H2TH-LIKE DOMAIN-CONTAINING PROTEIN"/>
    <property type="match status" value="1"/>
</dbReference>
<feature type="region of interest" description="Disordered" evidence="1">
    <location>
        <begin position="1"/>
        <end position="86"/>
    </location>
</feature>
<feature type="domain" description="Mab-21-like HhH/H2TH-like" evidence="2">
    <location>
        <begin position="560"/>
        <end position="644"/>
    </location>
</feature>